<evidence type="ECO:0000313" key="2">
    <source>
        <dbReference type="EMBL" id="BCU57218.1"/>
    </source>
</evidence>
<feature type="region of interest" description="Disordered" evidence="1">
    <location>
        <begin position="1"/>
        <end position="49"/>
    </location>
</feature>
<proteinExistence type="predicted"/>
<protein>
    <submittedName>
        <fullName evidence="2">Uncharacterized protein</fullName>
    </submittedName>
</protein>
<dbReference type="AlphaFoldDB" id="A0AA86J9A2"/>
<feature type="compositionally biased region" description="Polar residues" evidence="1">
    <location>
        <begin position="8"/>
        <end position="36"/>
    </location>
</feature>
<evidence type="ECO:0000256" key="1">
    <source>
        <dbReference type="SAM" id="MobiDB-lite"/>
    </source>
</evidence>
<sequence>MNGIEKITATNTHGESLLSNHDNNPTVWNNSKSTDVNTDKSPLDAEESGTKITLSSQTLEEIKKQQELKKQEIKKTDYTLEMSGIPLYGGRLVSVTKYPDGSEQIVDAITGQEILPQDLPPKT</sequence>
<reference evidence="2" key="1">
    <citation type="submission" date="2021-04" db="EMBL/GenBank/DDBJ databases">
        <title>Difference and commonality of drug resistance evolution in various bacteria. and drug sensitivity profiles.</title>
        <authorList>
            <person name="Maeda T."/>
            <person name="Shibai A."/>
            <person name="Kawada K."/>
            <person name="Kotani H."/>
            <person name="Tarusawa Y."/>
            <person name="Tanabe K."/>
            <person name="Furusawa C."/>
        </authorList>
    </citation>
    <scope>NUCLEOTIDE SEQUENCE</scope>
    <source>
        <strain evidence="2">JCM 8580</strain>
    </source>
</reference>
<name>A0AA86J9A2_9ENTR</name>
<gene>
    <name evidence="2" type="ORF">ENKO_38120</name>
</gene>
<evidence type="ECO:0000313" key="3">
    <source>
        <dbReference type="Proteomes" id="UP000682928"/>
    </source>
</evidence>
<dbReference type="EMBL" id="AP024590">
    <property type="protein sequence ID" value="BCU57218.1"/>
    <property type="molecule type" value="Genomic_DNA"/>
</dbReference>
<accession>A0AA86J9A2</accession>
<organism evidence="2 3">
    <name type="scientific">Enterobacter kobei</name>
    <dbReference type="NCBI Taxonomy" id="208224"/>
    <lineage>
        <taxon>Bacteria</taxon>
        <taxon>Pseudomonadati</taxon>
        <taxon>Pseudomonadota</taxon>
        <taxon>Gammaproteobacteria</taxon>
        <taxon>Enterobacterales</taxon>
        <taxon>Enterobacteriaceae</taxon>
        <taxon>Enterobacter</taxon>
        <taxon>Enterobacter cloacae complex</taxon>
    </lineage>
</organism>
<dbReference type="RefSeq" id="WP_088220606.1">
    <property type="nucleotide sequence ID" value="NZ_FTNJ01000003.1"/>
</dbReference>
<dbReference type="Proteomes" id="UP000682928">
    <property type="component" value="Chromosome"/>
</dbReference>